<dbReference type="EMBL" id="OANS01000004">
    <property type="protein sequence ID" value="SNX29149.1"/>
    <property type="molecule type" value="Genomic_DNA"/>
</dbReference>
<evidence type="ECO:0000256" key="6">
    <source>
        <dbReference type="ARBA" id="ARBA00023136"/>
    </source>
</evidence>
<feature type="transmembrane region" description="Helical" evidence="7">
    <location>
        <begin position="108"/>
        <end position="127"/>
    </location>
</feature>
<comment type="similarity">
    <text evidence="7">Belongs to the MsrQ family.</text>
</comment>
<evidence type="ECO:0000259" key="8">
    <source>
        <dbReference type="Pfam" id="PF01794"/>
    </source>
</evidence>
<evidence type="ECO:0000256" key="5">
    <source>
        <dbReference type="ARBA" id="ARBA00023004"/>
    </source>
</evidence>
<dbReference type="InterPro" id="IPR013130">
    <property type="entry name" value="Fe3_Rdtase_TM_dom"/>
</dbReference>
<organism evidence="9 10">
    <name type="scientific">Polynucleobacter meluiroseus</name>
    <dbReference type="NCBI Taxonomy" id="1938814"/>
    <lineage>
        <taxon>Bacteria</taxon>
        <taxon>Pseudomonadati</taxon>
        <taxon>Pseudomonadota</taxon>
        <taxon>Betaproteobacteria</taxon>
        <taxon>Burkholderiales</taxon>
        <taxon>Burkholderiaceae</taxon>
        <taxon>Polynucleobacter</taxon>
    </lineage>
</organism>
<accession>A0A240E127</accession>
<dbReference type="Proteomes" id="UP000218069">
    <property type="component" value="Unassembled WGS sequence"/>
</dbReference>
<dbReference type="HAMAP" id="MF_01207">
    <property type="entry name" value="MsrQ"/>
    <property type="match status" value="1"/>
</dbReference>
<dbReference type="GO" id="GO:0005886">
    <property type="term" value="C:plasma membrane"/>
    <property type="evidence" value="ECO:0007669"/>
    <property type="project" value="UniProtKB-SubCell"/>
</dbReference>
<evidence type="ECO:0000256" key="7">
    <source>
        <dbReference type="HAMAP-Rule" id="MF_01207"/>
    </source>
</evidence>
<keyword evidence="7" id="KW-1003">Cell membrane</keyword>
<proteinExistence type="inferred from homology"/>
<feature type="transmembrane region" description="Helical" evidence="7">
    <location>
        <begin position="39"/>
        <end position="57"/>
    </location>
</feature>
<gene>
    <name evidence="7" type="primary">msrQ</name>
    <name evidence="9" type="ORF">SAMN06295945_1514</name>
</gene>
<dbReference type="GO" id="GO:0030091">
    <property type="term" value="P:protein repair"/>
    <property type="evidence" value="ECO:0007669"/>
    <property type="project" value="UniProtKB-UniRule"/>
</dbReference>
<keyword evidence="6 7" id="KW-0472">Membrane</keyword>
<evidence type="ECO:0000313" key="9">
    <source>
        <dbReference type="EMBL" id="SNX29149.1"/>
    </source>
</evidence>
<keyword evidence="2 7" id="KW-0813">Transport</keyword>
<feature type="transmembrane region" description="Helical" evidence="7">
    <location>
        <begin position="168"/>
        <end position="184"/>
    </location>
</feature>
<keyword evidence="7" id="KW-0249">Electron transport</keyword>
<feature type="transmembrane region" description="Helical" evidence="7">
    <location>
        <begin position="139"/>
        <end position="156"/>
    </location>
</feature>
<name>A0A240E127_9BURK</name>
<comment type="subcellular location">
    <subcellularLocation>
        <location evidence="7">Cell membrane</location>
        <topology evidence="7">Multi-pass membrane protein</topology>
    </subcellularLocation>
    <subcellularLocation>
        <location evidence="1">Membrane</location>
        <topology evidence="1">Multi-pass membrane protein</topology>
    </subcellularLocation>
</comment>
<keyword evidence="5 7" id="KW-0408">Iron</keyword>
<dbReference type="GO" id="GO:0020037">
    <property type="term" value="F:heme binding"/>
    <property type="evidence" value="ECO:0007669"/>
    <property type="project" value="UniProtKB-UniRule"/>
</dbReference>
<keyword evidence="7" id="KW-0288">FMN</keyword>
<comment type="function">
    <text evidence="7">Part of the MsrPQ system that repairs oxidized periplasmic proteins containing methionine sulfoxide residues (Met-O), using respiratory chain electrons. Thus protects these proteins from oxidative-stress damage caused by reactive species of oxygen and chlorine generated by the host defense mechanisms. MsrPQ is essential for the maintenance of envelope integrity under bleach stress, rescuing a wide series of structurally unrelated periplasmic proteins from methionine oxidation. MsrQ provides electrons for reduction to the reductase catalytic subunit MsrP, using the quinone pool of the respiratory chain.</text>
</comment>
<dbReference type="PANTHER" id="PTHR36964:SF1">
    <property type="entry name" value="PROTEIN-METHIONINE-SULFOXIDE REDUCTASE HEME-BINDING SUBUNIT MSRQ"/>
    <property type="match status" value="1"/>
</dbReference>
<dbReference type="Pfam" id="PF01794">
    <property type="entry name" value="Ferric_reduct"/>
    <property type="match status" value="1"/>
</dbReference>
<evidence type="ECO:0000313" key="10">
    <source>
        <dbReference type="Proteomes" id="UP000218069"/>
    </source>
</evidence>
<dbReference type="PANTHER" id="PTHR36964">
    <property type="entry name" value="PROTEIN-METHIONINE-SULFOXIDE REDUCTASE HEME-BINDING SUBUNIT MSRQ"/>
    <property type="match status" value="1"/>
</dbReference>
<evidence type="ECO:0000256" key="2">
    <source>
        <dbReference type="ARBA" id="ARBA00022448"/>
    </source>
</evidence>
<keyword evidence="7" id="KW-0285">Flavoprotein</keyword>
<keyword evidence="3 7" id="KW-0812">Transmembrane</keyword>
<evidence type="ECO:0000256" key="4">
    <source>
        <dbReference type="ARBA" id="ARBA00022989"/>
    </source>
</evidence>
<sequence>MKILVFLLALLPLDRLVWLGLNDELGANPIEFITRSTGTWALVLLCITLAMTPLRLITGLPFWIKSRRMLGLFTFFYALLHFLIWLWLDQDFDWAAMWHDVLKRPFITMGFASFVMLIPLAITSTRWAQRKLGRRWMHLHRLIYVIACTAILHYWWHKAGKNDLGTVTIYAAVIILLLACRLPLVRNKLTLFRAPFIRQK</sequence>
<feature type="transmembrane region" description="Helical" evidence="7">
    <location>
        <begin position="69"/>
        <end position="88"/>
    </location>
</feature>
<dbReference type="GO" id="GO:0010181">
    <property type="term" value="F:FMN binding"/>
    <property type="evidence" value="ECO:0007669"/>
    <property type="project" value="UniProtKB-UniRule"/>
</dbReference>
<comment type="cofactor">
    <cofactor evidence="7">
        <name>FMN</name>
        <dbReference type="ChEBI" id="CHEBI:58210"/>
    </cofactor>
    <text evidence="7">Binds 1 FMN per subunit.</text>
</comment>
<dbReference type="InterPro" id="IPR022837">
    <property type="entry name" value="MsrQ-like"/>
</dbReference>
<keyword evidence="7" id="KW-0479">Metal-binding</keyword>
<comment type="caution">
    <text evidence="7">Lacks conserved residue(s) required for the propagation of feature annotation.</text>
</comment>
<keyword evidence="7" id="KW-0349">Heme</keyword>
<evidence type="ECO:0000256" key="1">
    <source>
        <dbReference type="ARBA" id="ARBA00004141"/>
    </source>
</evidence>
<dbReference type="GO" id="GO:0009055">
    <property type="term" value="F:electron transfer activity"/>
    <property type="evidence" value="ECO:0007669"/>
    <property type="project" value="UniProtKB-UniRule"/>
</dbReference>
<dbReference type="GO" id="GO:0046872">
    <property type="term" value="F:metal ion binding"/>
    <property type="evidence" value="ECO:0007669"/>
    <property type="project" value="UniProtKB-KW"/>
</dbReference>
<comment type="cofactor">
    <cofactor evidence="7">
        <name>heme b</name>
        <dbReference type="ChEBI" id="CHEBI:60344"/>
    </cofactor>
    <text evidence="7">Binds 1 heme b (iron(II)-protoporphyrin IX) group per subunit.</text>
</comment>
<evidence type="ECO:0000256" key="3">
    <source>
        <dbReference type="ARBA" id="ARBA00022692"/>
    </source>
</evidence>
<keyword evidence="4 7" id="KW-1133">Transmembrane helix</keyword>
<dbReference type="GO" id="GO:0016679">
    <property type="term" value="F:oxidoreductase activity, acting on diphenols and related substances as donors"/>
    <property type="evidence" value="ECO:0007669"/>
    <property type="project" value="TreeGrafter"/>
</dbReference>
<feature type="domain" description="Ferric oxidoreductase" evidence="8">
    <location>
        <begin position="37"/>
        <end position="150"/>
    </location>
</feature>
<reference evidence="10" key="1">
    <citation type="submission" date="2017-08" db="EMBL/GenBank/DDBJ databases">
        <authorList>
            <person name="Varghese N."/>
            <person name="Submissions S."/>
        </authorList>
    </citation>
    <scope>NUCLEOTIDE SEQUENCE [LARGE SCALE GENOMIC DNA]</scope>
    <source>
        <strain evidence="10">AP-Melu-1000-B4</strain>
    </source>
</reference>
<dbReference type="RefSeq" id="WP_096673970.1">
    <property type="nucleotide sequence ID" value="NZ_OANS01000004.1"/>
</dbReference>
<keyword evidence="10" id="KW-1185">Reference proteome</keyword>
<comment type="subunit">
    <text evidence="7">Heterodimer of a catalytic subunit (MsrP) and a heme-binding subunit (MsrQ).</text>
</comment>
<protein>
    <recommendedName>
        <fullName evidence="7">Protein-methionine-sulfoxide reductase heme-binding subunit MsrQ</fullName>
    </recommendedName>
    <alternativeName>
        <fullName evidence="7">Flavocytochrome MsrQ</fullName>
    </alternativeName>
</protein>
<dbReference type="OrthoDB" id="9788328at2"/>
<dbReference type="AlphaFoldDB" id="A0A240E127"/>